<dbReference type="SUPFAM" id="SSF56399">
    <property type="entry name" value="ADP-ribosylation"/>
    <property type="match status" value="1"/>
</dbReference>
<dbReference type="GO" id="GO:0005634">
    <property type="term" value="C:nucleus"/>
    <property type="evidence" value="ECO:0007669"/>
    <property type="project" value="UniProtKB-SubCell"/>
</dbReference>
<dbReference type="KEGG" id="tmu:101354949"/>
<evidence type="ECO:0000256" key="5">
    <source>
        <dbReference type="ARBA" id="ARBA00022723"/>
    </source>
</evidence>
<dbReference type="InterPro" id="IPR037197">
    <property type="entry name" value="WWE_dom_sf"/>
</dbReference>
<feature type="domain" description="WWE" evidence="13">
    <location>
        <begin position="146"/>
        <end position="240"/>
    </location>
</feature>
<dbReference type="Proteomes" id="UP000248480">
    <property type="component" value="Unplaced"/>
</dbReference>
<evidence type="ECO:0000256" key="1">
    <source>
        <dbReference type="ARBA" id="ARBA00004123"/>
    </source>
</evidence>
<dbReference type="GeneID" id="101354949"/>
<dbReference type="PANTHER" id="PTHR45740:SF6">
    <property type="entry name" value="PROTEIN MONO-ADP-RIBOSYLTRANSFERASE PARP12"/>
    <property type="match status" value="1"/>
</dbReference>
<dbReference type="Gene3D" id="3.30.720.50">
    <property type="match status" value="1"/>
</dbReference>
<evidence type="ECO:0000313" key="15">
    <source>
        <dbReference type="Proteomes" id="UP000248480"/>
    </source>
</evidence>
<evidence type="ECO:0000256" key="3">
    <source>
        <dbReference type="ARBA" id="ARBA00022490"/>
    </source>
</evidence>
<evidence type="ECO:0000256" key="9">
    <source>
        <dbReference type="ARBA" id="ARBA00023242"/>
    </source>
</evidence>
<dbReference type="InterPro" id="IPR004170">
    <property type="entry name" value="WWE_dom"/>
</dbReference>
<comment type="subcellular location">
    <subcellularLocation>
        <location evidence="2">Cytoplasm</location>
    </subcellularLocation>
    <subcellularLocation>
        <location evidence="1">Nucleus</location>
    </subcellularLocation>
</comment>
<evidence type="ECO:0000256" key="8">
    <source>
        <dbReference type="ARBA" id="ARBA00022833"/>
    </source>
</evidence>
<dbReference type="PROSITE" id="PS50918">
    <property type="entry name" value="WWE"/>
    <property type="match status" value="1"/>
</dbReference>
<evidence type="ECO:0000313" key="16">
    <source>
        <dbReference type="RefSeq" id="XP_023592646.1"/>
    </source>
</evidence>
<evidence type="ECO:0000259" key="13">
    <source>
        <dbReference type="PROSITE" id="PS50918"/>
    </source>
</evidence>
<evidence type="ECO:0000259" key="14">
    <source>
        <dbReference type="PROSITE" id="PS51059"/>
    </source>
</evidence>
<dbReference type="InParanoid" id="A0A2Y9RGM0"/>
<protein>
    <recommendedName>
        <fullName evidence="11">Poly [ADP-ribose] polymerase</fullName>
        <shortName evidence="11">PARP</shortName>
        <ecNumber evidence="11">2.4.2.-</ecNumber>
    </recommendedName>
</protein>
<keyword evidence="5" id="KW-0479">Metal-binding</keyword>
<keyword evidence="11" id="KW-0328">Glycosyltransferase</keyword>
<dbReference type="GO" id="GO:1990404">
    <property type="term" value="F:NAD+-protein mono-ADP-ribosyltransferase activity"/>
    <property type="evidence" value="ECO:0007669"/>
    <property type="project" value="TreeGrafter"/>
</dbReference>
<accession>A0A2Y9RGM0</accession>
<keyword evidence="6" id="KW-0677">Repeat</keyword>
<keyword evidence="11" id="KW-0520">NAD</keyword>
<dbReference type="GO" id="GO:0008270">
    <property type="term" value="F:zinc ion binding"/>
    <property type="evidence" value="ECO:0007669"/>
    <property type="project" value="UniProtKB-KW"/>
</dbReference>
<dbReference type="Pfam" id="PF02825">
    <property type="entry name" value="WWE"/>
    <property type="match status" value="1"/>
</dbReference>
<feature type="domain" description="PARP catalytic" evidence="14">
    <location>
        <begin position="266"/>
        <end position="484"/>
    </location>
</feature>
<sequence length="491" mass="55944">MSPDLVRRLPAIYRNANDIKNRGSAPDTPLPQATSERRNSSGPGSPNAASQEENDQICLYHIWKSCSFQGRCQRVHFHLPYRWQFLCEGTWKDLDEMELIEEAYSNPGKDGVSCAESADKLLVYWLCFDSMKFGVFPARRLSTASSVTKPPYFILTTEWVWYWTDQTGTWQEYGKQGTQHPVATVSSPELEKAYLAYCTPGSDAQVATLKFKAGKYKYELDFKAFVQKNLHSSTVRKVCRRPKYVSPQGVKMKKTCHVQFQGPKSVPNHWDPSALPELGFMRIALSPSSEEYQQVYKLFSRTLSSYLIQKIERVQNLALWEVYQWQKGQMQKRRGGEAVDERQLFHGTSDCFVDAICQQNFDWRICGLHGTSYGKGSYFALDAAYSHHYSEASAETHRMFLARVLVGEFVRGCSTYVRPPAKEGQRDVFYDSCVNSVSSPTVFVIFEKHQVYPEYLIQYTSGAQPAAATPLPPASDVGRPRNGLFGWLSRR</sequence>
<keyword evidence="4" id="KW-0597">Phosphoprotein</keyword>
<feature type="compositionally biased region" description="Polar residues" evidence="12">
    <location>
        <begin position="40"/>
        <end position="50"/>
    </location>
</feature>
<dbReference type="InterPro" id="IPR012317">
    <property type="entry name" value="Poly(ADP-ribose)pol_cat_dom"/>
</dbReference>
<dbReference type="FunCoup" id="A0A2Y9RGM0">
    <property type="interactions" value="1051"/>
</dbReference>
<evidence type="ECO:0000256" key="10">
    <source>
        <dbReference type="ARBA" id="ARBA00024347"/>
    </source>
</evidence>
<evidence type="ECO:0000256" key="7">
    <source>
        <dbReference type="ARBA" id="ARBA00022771"/>
    </source>
</evidence>
<comment type="similarity">
    <text evidence="10">Belongs to the ARTD/PARP family.</text>
</comment>
<dbReference type="SUPFAM" id="SSF117839">
    <property type="entry name" value="WWE domain"/>
    <property type="match status" value="1"/>
</dbReference>
<dbReference type="STRING" id="127582.A0A2Y9RGM0"/>
<name>A0A2Y9RGM0_TRIMA</name>
<dbReference type="CTD" id="64761"/>
<dbReference type="GO" id="GO:0005737">
    <property type="term" value="C:cytoplasm"/>
    <property type="evidence" value="ECO:0007669"/>
    <property type="project" value="UniProtKB-SubCell"/>
</dbReference>
<feature type="region of interest" description="Disordered" evidence="12">
    <location>
        <begin position="17"/>
        <end position="50"/>
    </location>
</feature>
<dbReference type="Pfam" id="PF23466">
    <property type="entry name" value="WWE_4"/>
    <property type="match status" value="1"/>
</dbReference>
<dbReference type="EC" id="2.4.2.-" evidence="11"/>
<keyword evidence="11" id="KW-0808">Transferase</keyword>
<dbReference type="CDD" id="cd01439">
    <property type="entry name" value="TCCD_inducible_PARP_like"/>
    <property type="match status" value="1"/>
</dbReference>
<dbReference type="GO" id="GO:0003950">
    <property type="term" value="F:NAD+ poly-ADP-ribosyltransferase activity"/>
    <property type="evidence" value="ECO:0007669"/>
    <property type="project" value="UniProtKB-UniRule"/>
</dbReference>
<proteinExistence type="inferred from homology"/>
<evidence type="ECO:0000256" key="2">
    <source>
        <dbReference type="ARBA" id="ARBA00004496"/>
    </source>
</evidence>
<dbReference type="RefSeq" id="XP_023592646.1">
    <property type="nucleotide sequence ID" value="XM_023736878.1"/>
</dbReference>
<keyword evidence="7" id="KW-0863">Zinc-finger</keyword>
<dbReference type="PROSITE" id="PS51059">
    <property type="entry name" value="PARP_CATALYTIC"/>
    <property type="match status" value="1"/>
</dbReference>
<dbReference type="InterPro" id="IPR051712">
    <property type="entry name" value="ARTD-AVP"/>
</dbReference>
<keyword evidence="8" id="KW-0862">Zinc</keyword>
<evidence type="ECO:0000256" key="4">
    <source>
        <dbReference type="ARBA" id="ARBA00022553"/>
    </source>
</evidence>
<dbReference type="FunFam" id="3.30.720.50:FF:000007">
    <property type="entry name" value="CCCH-type zinc finger antiviral protein"/>
    <property type="match status" value="1"/>
</dbReference>
<dbReference type="PANTHER" id="PTHR45740">
    <property type="entry name" value="POLY [ADP-RIBOSE] POLYMERASE"/>
    <property type="match status" value="1"/>
</dbReference>
<keyword evidence="3" id="KW-0963">Cytoplasm</keyword>
<reference evidence="16" key="1">
    <citation type="submission" date="2025-08" db="UniProtKB">
        <authorList>
            <consortium name="RefSeq"/>
        </authorList>
    </citation>
    <scope>IDENTIFICATION</scope>
</reference>
<gene>
    <name evidence="16" type="primary">PARP12</name>
</gene>
<keyword evidence="9" id="KW-0539">Nucleus</keyword>
<dbReference type="Pfam" id="PF00644">
    <property type="entry name" value="PARP"/>
    <property type="match status" value="1"/>
</dbReference>
<dbReference type="Gene3D" id="3.90.228.10">
    <property type="match status" value="1"/>
</dbReference>
<dbReference type="AlphaFoldDB" id="A0A2Y9RGM0"/>
<evidence type="ECO:0000256" key="11">
    <source>
        <dbReference type="RuleBase" id="RU362114"/>
    </source>
</evidence>
<keyword evidence="15" id="KW-1185">Reference proteome</keyword>
<evidence type="ECO:0000256" key="12">
    <source>
        <dbReference type="SAM" id="MobiDB-lite"/>
    </source>
</evidence>
<organism evidence="15 16">
    <name type="scientific">Trichechus manatus latirostris</name>
    <name type="common">Florida manatee</name>
    <dbReference type="NCBI Taxonomy" id="127582"/>
    <lineage>
        <taxon>Eukaryota</taxon>
        <taxon>Metazoa</taxon>
        <taxon>Chordata</taxon>
        <taxon>Craniata</taxon>
        <taxon>Vertebrata</taxon>
        <taxon>Euteleostomi</taxon>
        <taxon>Mammalia</taxon>
        <taxon>Eutheria</taxon>
        <taxon>Afrotheria</taxon>
        <taxon>Sirenia</taxon>
        <taxon>Trichechidae</taxon>
        <taxon>Trichechus</taxon>
    </lineage>
</organism>
<evidence type="ECO:0000256" key="6">
    <source>
        <dbReference type="ARBA" id="ARBA00022737"/>
    </source>
</evidence>